<dbReference type="Proteomes" id="UP000285317">
    <property type="component" value="Chromosome"/>
</dbReference>
<gene>
    <name evidence="3" type="ORF">C1I64_11495</name>
</gene>
<reference evidence="3 4" key="1">
    <citation type="submission" date="2018-03" db="EMBL/GenBank/DDBJ databases">
        <title>Bacteriophage NCPPB3778 and a type I-E CRISPR drive the evolution of the US Biological Select Agent, Rathayibacter toxicus.</title>
        <authorList>
            <person name="Davis E.W.II."/>
            <person name="Tabima J.F."/>
            <person name="Weisberg A.J."/>
            <person name="Dantas Lopes L."/>
            <person name="Wiseman M.S."/>
            <person name="Wiseman M.S."/>
            <person name="Pupko T."/>
            <person name="Belcher M.S."/>
            <person name="Sechler A.J."/>
            <person name="Tancos M.A."/>
            <person name="Schroeder B.K."/>
            <person name="Murray T.D."/>
            <person name="Luster D.G."/>
            <person name="Schneider W.L."/>
            <person name="Rogers E."/>
            <person name="Andreote F.D."/>
            <person name="Grunwald N.J."/>
            <person name="Putnam M.L."/>
            <person name="Chang J.H."/>
        </authorList>
    </citation>
    <scope>NUCLEOTIDE SEQUENCE [LARGE SCALE GENOMIC DNA]</scope>
    <source>
        <strain evidence="3 4">DSM 15932</strain>
    </source>
</reference>
<dbReference type="InterPro" id="IPR029044">
    <property type="entry name" value="Nucleotide-diphossugar_trans"/>
</dbReference>
<evidence type="ECO:0000313" key="3">
    <source>
        <dbReference type="EMBL" id="AZZ52604.1"/>
    </source>
</evidence>
<dbReference type="InterPro" id="IPR025877">
    <property type="entry name" value="MobA-like_NTP_Trfase"/>
</dbReference>
<dbReference type="RefSeq" id="WP_127887289.1">
    <property type="nucleotide sequence ID" value="NZ_CP028137.1"/>
</dbReference>
<dbReference type="PANTHER" id="PTHR19136">
    <property type="entry name" value="MOLYBDENUM COFACTOR GUANYLYLTRANSFERASE"/>
    <property type="match status" value="1"/>
</dbReference>
<dbReference type="SUPFAM" id="SSF53448">
    <property type="entry name" value="Nucleotide-diphospho-sugar transferases"/>
    <property type="match status" value="1"/>
</dbReference>
<evidence type="ECO:0000256" key="1">
    <source>
        <dbReference type="ARBA" id="ARBA00022679"/>
    </source>
</evidence>
<dbReference type="KEGG" id="rfs:C1I64_11495"/>
<protein>
    <submittedName>
        <fullName evidence="3">Molybdopterin-guanine dinucleotide biosynthesis protein</fullName>
    </submittedName>
</protein>
<dbReference type="Gene3D" id="3.90.550.10">
    <property type="entry name" value="Spore Coat Polysaccharide Biosynthesis Protein SpsA, Chain A"/>
    <property type="match status" value="1"/>
</dbReference>
<organism evidence="3 4">
    <name type="scientific">Rathayibacter festucae DSM 15932</name>
    <dbReference type="NCBI Taxonomy" id="1328866"/>
    <lineage>
        <taxon>Bacteria</taxon>
        <taxon>Bacillati</taxon>
        <taxon>Actinomycetota</taxon>
        <taxon>Actinomycetes</taxon>
        <taxon>Micrococcales</taxon>
        <taxon>Microbacteriaceae</taxon>
        <taxon>Rathayibacter</taxon>
    </lineage>
</organism>
<dbReference type="EMBL" id="CP028137">
    <property type="protein sequence ID" value="AZZ52604.1"/>
    <property type="molecule type" value="Genomic_DNA"/>
</dbReference>
<evidence type="ECO:0000259" key="2">
    <source>
        <dbReference type="Pfam" id="PF12804"/>
    </source>
</evidence>
<accession>A0A3T0T1U9</accession>
<feature type="domain" description="MobA-like NTP transferase" evidence="2">
    <location>
        <begin position="12"/>
        <end position="171"/>
    </location>
</feature>
<keyword evidence="1" id="KW-0808">Transferase</keyword>
<evidence type="ECO:0000313" key="4">
    <source>
        <dbReference type="Proteomes" id="UP000285317"/>
    </source>
</evidence>
<proteinExistence type="predicted"/>
<sequence>MTDRTSTPPFDAVILAGGRGERLGGAAKPLLEHGGSTLLEHALTAVVGARRVVVAGPPELRGGVGAALLVQEEPAFGGPVAGLAAALPLLARDDAADWIAVLAADLVDPAPALDRLLADAASADPATDALLAVDGDGRAQLLLGLHRRTALTAAVTRLPSVDGASVRALLAGLAVRLVEVPAGSTADVDDRADARRHGIAVPGAESAPGAGSEPGAD</sequence>
<name>A0A3T0T1U9_9MICO</name>
<dbReference type="Pfam" id="PF12804">
    <property type="entry name" value="NTP_transf_3"/>
    <property type="match status" value="1"/>
</dbReference>
<dbReference type="PANTHER" id="PTHR19136:SF81">
    <property type="entry name" value="MOLYBDENUM COFACTOR GUANYLYLTRANSFERASE"/>
    <property type="match status" value="1"/>
</dbReference>
<dbReference type="AlphaFoldDB" id="A0A3T0T1U9"/>
<dbReference type="GO" id="GO:0016779">
    <property type="term" value="F:nucleotidyltransferase activity"/>
    <property type="evidence" value="ECO:0007669"/>
    <property type="project" value="UniProtKB-ARBA"/>
</dbReference>